<dbReference type="GO" id="GO:0032259">
    <property type="term" value="P:methylation"/>
    <property type="evidence" value="ECO:0007669"/>
    <property type="project" value="UniProtKB-KW"/>
</dbReference>
<dbReference type="InterPro" id="IPR008715">
    <property type="entry name" value="SAM-MeTfrase_NodS-like"/>
</dbReference>
<name>A0ABR9GC20_9GAMM</name>
<keyword evidence="5" id="KW-1185">Reference proteome</keyword>
<evidence type="ECO:0000256" key="1">
    <source>
        <dbReference type="ARBA" id="ARBA00022603"/>
    </source>
</evidence>
<dbReference type="CDD" id="cd02440">
    <property type="entry name" value="AdoMet_MTases"/>
    <property type="match status" value="1"/>
</dbReference>
<organism evidence="4 5">
    <name type="scientific">Dyella acidiphila</name>
    <dbReference type="NCBI Taxonomy" id="2775866"/>
    <lineage>
        <taxon>Bacteria</taxon>
        <taxon>Pseudomonadati</taxon>
        <taxon>Pseudomonadota</taxon>
        <taxon>Gammaproteobacteria</taxon>
        <taxon>Lysobacterales</taxon>
        <taxon>Rhodanobacteraceae</taxon>
        <taxon>Dyella</taxon>
    </lineage>
</organism>
<evidence type="ECO:0000313" key="5">
    <source>
        <dbReference type="Proteomes" id="UP000651010"/>
    </source>
</evidence>
<dbReference type="Pfam" id="PF05401">
    <property type="entry name" value="NodS"/>
    <property type="match status" value="1"/>
</dbReference>
<keyword evidence="3" id="KW-0949">S-adenosyl-L-methionine</keyword>
<dbReference type="InterPro" id="IPR029063">
    <property type="entry name" value="SAM-dependent_MTases_sf"/>
</dbReference>
<proteinExistence type="predicted"/>
<keyword evidence="2" id="KW-0808">Transferase</keyword>
<evidence type="ECO:0000256" key="3">
    <source>
        <dbReference type="ARBA" id="ARBA00022691"/>
    </source>
</evidence>
<sequence>MPTFDRAYFEALYAAESDPWAFRSSGYEHHKYSATIAALEGGRFQRCLELGCSIGVLTRRLLEHCDYVVAIDTSEQALAEARQYCVSDCVTFRQLHLPDGDLGRGYDLVVASEVLYYLERPALIRLSHHLRRVVQRQALLLAVHWTGTTNYPLTADEATRIAFEETGAEWLHGKTEPCFRLDVGRF</sequence>
<accession>A0ABR9GC20</accession>
<dbReference type="GO" id="GO:0008168">
    <property type="term" value="F:methyltransferase activity"/>
    <property type="evidence" value="ECO:0007669"/>
    <property type="project" value="UniProtKB-KW"/>
</dbReference>
<dbReference type="PANTHER" id="PTHR43464:SF19">
    <property type="entry name" value="UBIQUINONE BIOSYNTHESIS O-METHYLTRANSFERASE, MITOCHONDRIAL"/>
    <property type="match status" value="1"/>
</dbReference>
<dbReference type="RefSeq" id="WP_192556400.1">
    <property type="nucleotide sequence ID" value="NZ_JACZZA010000008.1"/>
</dbReference>
<protein>
    <submittedName>
        <fullName evidence="4">Class I SAM-dependent methyltransferase</fullName>
    </submittedName>
</protein>
<dbReference type="PANTHER" id="PTHR43464">
    <property type="entry name" value="METHYLTRANSFERASE"/>
    <property type="match status" value="1"/>
</dbReference>
<dbReference type="Gene3D" id="3.40.50.150">
    <property type="entry name" value="Vaccinia Virus protein VP39"/>
    <property type="match status" value="1"/>
</dbReference>
<comment type="caution">
    <text evidence="4">The sequence shown here is derived from an EMBL/GenBank/DDBJ whole genome shotgun (WGS) entry which is preliminary data.</text>
</comment>
<dbReference type="SUPFAM" id="SSF53335">
    <property type="entry name" value="S-adenosyl-L-methionine-dependent methyltransferases"/>
    <property type="match status" value="1"/>
</dbReference>
<dbReference type="Proteomes" id="UP000651010">
    <property type="component" value="Unassembled WGS sequence"/>
</dbReference>
<keyword evidence="1 4" id="KW-0489">Methyltransferase</keyword>
<gene>
    <name evidence="4" type="ORF">IGX34_14335</name>
</gene>
<evidence type="ECO:0000256" key="2">
    <source>
        <dbReference type="ARBA" id="ARBA00022679"/>
    </source>
</evidence>
<dbReference type="EMBL" id="JACZZA010000008">
    <property type="protein sequence ID" value="MBE1161559.1"/>
    <property type="molecule type" value="Genomic_DNA"/>
</dbReference>
<reference evidence="4 5" key="1">
    <citation type="submission" date="2020-09" db="EMBL/GenBank/DDBJ databases">
        <title>Dyella sp. 7MK23 isolated from forest soil.</title>
        <authorList>
            <person name="Fu J."/>
        </authorList>
    </citation>
    <scope>NUCLEOTIDE SEQUENCE [LARGE SCALE GENOMIC DNA]</scope>
    <source>
        <strain evidence="4 5">7MK23</strain>
    </source>
</reference>
<evidence type="ECO:0000313" key="4">
    <source>
        <dbReference type="EMBL" id="MBE1161559.1"/>
    </source>
</evidence>